<dbReference type="InterPro" id="IPR005158">
    <property type="entry name" value="BTAD"/>
</dbReference>
<dbReference type="SUPFAM" id="SSF52540">
    <property type="entry name" value="P-loop containing nucleoside triphosphate hydrolases"/>
    <property type="match status" value="1"/>
</dbReference>
<dbReference type="SMART" id="SM00028">
    <property type="entry name" value="TPR"/>
    <property type="match status" value="3"/>
</dbReference>
<evidence type="ECO:0000256" key="1">
    <source>
        <dbReference type="ARBA" id="ARBA00005820"/>
    </source>
</evidence>
<feature type="DNA-binding region" description="OmpR/PhoB-type" evidence="5">
    <location>
        <begin position="1"/>
        <end position="95"/>
    </location>
</feature>
<evidence type="ECO:0000256" key="4">
    <source>
        <dbReference type="ARBA" id="ARBA00023163"/>
    </source>
</evidence>
<dbReference type="InterPro" id="IPR036390">
    <property type="entry name" value="WH_DNA-bd_sf"/>
</dbReference>
<evidence type="ECO:0000256" key="2">
    <source>
        <dbReference type="ARBA" id="ARBA00023015"/>
    </source>
</evidence>
<dbReference type="SUPFAM" id="SSF46894">
    <property type="entry name" value="C-terminal effector domain of the bipartite response regulators"/>
    <property type="match status" value="1"/>
</dbReference>
<evidence type="ECO:0000256" key="3">
    <source>
        <dbReference type="ARBA" id="ARBA00023125"/>
    </source>
</evidence>
<dbReference type="Gene3D" id="1.25.40.10">
    <property type="entry name" value="Tetratricopeptide repeat domain"/>
    <property type="match status" value="2"/>
</dbReference>
<keyword evidence="9" id="KW-1185">Reference proteome</keyword>
<dbReference type="GO" id="GO:0043531">
    <property type="term" value="F:ADP binding"/>
    <property type="evidence" value="ECO:0007669"/>
    <property type="project" value="InterPro"/>
</dbReference>
<feature type="compositionally biased region" description="Pro residues" evidence="6">
    <location>
        <begin position="267"/>
        <end position="281"/>
    </location>
</feature>
<protein>
    <submittedName>
        <fullName evidence="8">DNA-binding transcriptional activator of the SARP family</fullName>
    </submittedName>
</protein>
<dbReference type="PRINTS" id="PR00364">
    <property type="entry name" value="DISEASERSIST"/>
</dbReference>
<dbReference type="SMART" id="SM01043">
    <property type="entry name" value="BTAD"/>
    <property type="match status" value="1"/>
</dbReference>
<dbReference type="AlphaFoldDB" id="A0A1M6LE05"/>
<dbReference type="PANTHER" id="PTHR35807">
    <property type="entry name" value="TRANSCRIPTIONAL REGULATOR REDD-RELATED"/>
    <property type="match status" value="1"/>
</dbReference>
<dbReference type="InterPro" id="IPR001867">
    <property type="entry name" value="OmpR/PhoB-type_DNA-bd"/>
</dbReference>
<proteinExistence type="inferred from homology"/>
<dbReference type="Proteomes" id="UP000184452">
    <property type="component" value="Unassembled WGS sequence"/>
</dbReference>
<dbReference type="STRING" id="758803.SAMN05421803_108181"/>
<dbReference type="InterPro" id="IPR016032">
    <property type="entry name" value="Sig_transdc_resp-reg_C-effctor"/>
</dbReference>
<dbReference type="CDD" id="cd15831">
    <property type="entry name" value="BTAD"/>
    <property type="match status" value="1"/>
</dbReference>
<dbReference type="EMBL" id="FQZK01000008">
    <property type="protein sequence ID" value="SHJ69406.1"/>
    <property type="molecule type" value="Genomic_DNA"/>
</dbReference>
<keyword evidence="2" id="KW-0805">Transcription regulation</keyword>
<dbReference type="PANTHER" id="PTHR35807:SF1">
    <property type="entry name" value="TRANSCRIPTIONAL REGULATOR REDD"/>
    <property type="match status" value="1"/>
</dbReference>
<dbReference type="InterPro" id="IPR051677">
    <property type="entry name" value="AfsR-DnrI-RedD_regulator"/>
</dbReference>
<dbReference type="InterPro" id="IPR027417">
    <property type="entry name" value="P-loop_NTPase"/>
</dbReference>
<dbReference type="GO" id="GO:0000160">
    <property type="term" value="P:phosphorelay signal transduction system"/>
    <property type="evidence" value="ECO:0007669"/>
    <property type="project" value="InterPro"/>
</dbReference>
<feature type="region of interest" description="Disordered" evidence="6">
    <location>
        <begin position="246"/>
        <end position="281"/>
    </location>
</feature>
<dbReference type="Pfam" id="PF13424">
    <property type="entry name" value="TPR_12"/>
    <property type="match status" value="1"/>
</dbReference>
<dbReference type="Gene3D" id="3.40.50.300">
    <property type="entry name" value="P-loop containing nucleotide triphosphate hydrolases"/>
    <property type="match status" value="1"/>
</dbReference>
<keyword evidence="4" id="KW-0804">Transcription</keyword>
<sequence>MTVEISVLGDIRTRIDGHTVDLGHLRRQAVFVALLADANHTVPLDRLIDRAWGPHPPPSARTSLYSYISRLRTALATAGNDATLDRRPGGYTLTLSDTALHTADLHRFRHLTTRARNTTDHTALPLLEEALGLWHTNQPLGALDTPWADHLRDTLRLERLHTQLDRNDLLLRHGRHTHILTDLHTLARTHPLDERLIGQLMLALHREGRTAQALDHYDRTRRALADELGTDPGTELQNLHRKILDTDPELSGPAPSAVLSPAKAEPPAVPRPGQLPAPPPLLAGRARELAALDAVWEPGASPLTVVSGLGGIGKTSLALRWAHDHLDRFPDGQLYANLHGFSPSTPATTPESAVHDFLAALGVDKKAVPTSADAQAGLYRSLLAGRRMVIVLDNARDAEQVRPLIPGSPTCVVLVTSRDRLNGLLATDGARSLALGPLTTTEAHRLLTTRIGQARVTAEPQAARALIDGCGHFPLALAVTAARAAGDPHLPLAELATELHQAETRLDALDTGDLHTSLRGVLDTSHRALPPPAARLLNLLGLLPGPSITTPAITALTGHTPHHTRTLLRTLETAHLIRQPVPGRYELHDLVRLHAKEHAHTDLPKDERHHALHALVAHFVHTAAAANHLLAPHEIPSSVAEEEPPPSPSPALRLEDEARALEWFTAERSTLLAVIRLASDLGLHREVWRLCWDAHLYFRRSGHVEDFIGLSRTGLDVASRLGGESAPALQALMQRSLASTLLMAGRPGEEPLRLLTASLAHFEETGDPLNQAHTHQVLLLSALLTGDADASLDHGEKSLELYRGVGDPLRESTALNNLGWVLAHSFGEYGRARDCCREALEGSRAVGYTVGQASTLDSLGSIATLAGHHAEAVEHYRLSLRAYRSLKDAFEEANTLSGLAEAHHALGEPEHARRAWQQALDLYRTQHRTAQVHETQERLRTLT</sequence>
<dbReference type="InterPro" id="IPR019734">
    <property type="entry name" value="TPR_rpt"/>
</dbReference>
<dbReference type="Gene3D" id="1.10.10.10">
    <property type="entry name" value="Winged helix-like DNA-binding domain superfamily/Winged helix DNA-binding domain"/>
    <property type="match status" value="1"/>
</dbReference>
<evidence type="ECO:0000256" key="6">
    <source>
        <dbReference type="SAM" id="MobiDB-lite"/>
    </source>
</evidence>
<evidence type="ECO:0000313" key="9">
    <source>
        <dbReference type="Proteomes" id="UP000184452"/>
    </source>
</evidence>
<dbReference type="GO" id="GO:0006355">
    <property type="term" value="P:regulation of DNA-templated transcription"/>
    <property type="evidence" value="ECO:0007669"/>
    <property type="project" value="InterPro"/>
</dbReference>
<dbReference type="SUPFAM" id="SSF46785">
    <property type="entry name" value="Winged helix' DNA-binding domain"/>
    <property type="match status" value="1"/>
</dbReference>
<evidence type="ECO:0000256" key="5">
    <source>
        <dbReference type="PROSITE-ProRule" id="PRU01091"/>
    </source>
</evidence>
<evidence type="ECO:0000259" key="7">
    <source>
        <dbReference type="PROSITE" id="PS51755"/>
    </source>
</evidence>
<reference evidence="8 9" key="1">
    <citation type="submission" date="2016-11" db="EMBL/GenBank/DDBJ databases">
        <authorList>
            <person name="Jaros S."/>
            <person name="Januszkiewicz K."/>
            <person name="Wedrychowicz H."/>
        </authorList>
    </citation>
    <scope>NUCLEOTIDE SEQUENCE [LARGE SCALE GENOMIC DNA]</scope>
    <source>
        <strain evidence="8 9">CGMCC 4.5723</strain>
    </source>
</reference>
<organism evidence="8 9">
    <name type="scientific">Nocardiopsis flavescens</name>
    <dbReference type="NCBI Taxonomy" id="758803"/>
    <lineage>
        <taxon>Bacteria</taxon>
        <taxon>Bacillati</taxon>
        <taxon>Actinomycetota</taxon>
        <taxon>Actinomycetes</taxon>
        <taxon>Streptosporangiales</taxon>
        <taxon>Nocardiopsidaceae</taxon>
        <taxon>Nocardiopsis</taxon>
    </lineage>
</organism>
<gene>
    <name evidence="8" type="ORF">SAMN05421803_108181</name>
</gene>
<name>A0A1M6LE05_9ACTN</name>
<dbReference type="InterPro" id="IPR036388">
    <property type="entry name" value="WH-like_DNA-bd_sf"/>
</dbReference>
<dbReference type="SMART" id="SM00862">
    <property type="entry name" value="Trans_reg_C"/>
    <property type="match status" value="1"/>
</dbReference>
<feature type="domain" description="OmpR/PhoB-type" evidence="7">
    <location>
        <begin position="1"/>
        <end position="95"/>
    </location>
</feature>
<dbReference type="Pfam" id="PF03704">
    <property type="entry name" value="BTAD"/>
    <property type="match status" value="1"/>
</dbReference>
<comment type="similarity">
    <text evidence="1">Belongs to the AfsR/DnrI/RedD regulatory family.</text>
</comment>
<keyword evidence="3 5" id="KW-0238">DNA-binding</keyword>
<dbReference type="Pfam" id="PF13374">
    <property type="entry name" value="TPR_10"/>
    <property type="match status" value="1"/>
</dbReference>
<dbReference type="PROSITE" id="PS51755">
    <property type="entry name" value="OMPR_PHOB"/>
    <property type="match status" value="1"/>
</dbReference>
<accession>A0A1M6LE05</accession>
<dbReference type="GO" id="GO:0003677">
    <property type="term" value="F:DNA binding"/>
    <property type="evidence" value="ECO:0007669"/>
    <property type="project" value="UniProtKB-UniRule"/>
</dbReference>
<dbReference type="SUPFAM" id="SSF48452">
    <property type="entry name" value="TPR-like"/>
    <property type="match status" value="2"/>
</dbReference>
<dbReference type="InterPro" id="IPR011990">
    <property type="entry name" value="TPR-like_helical_dom_sf"/>
</dbReference>
<evidence type="ECO:0000313" key="8">
    <source>
        <dbReference type="EMBL" id="SHJ69406.1"/>
    </source>
</evidence>